<accession>A0A1L9B8G3</accession>
<dbReference type="Pfam" id="PF00266">
    <property type="entry name" value="Aminotran_5"/>
    <property type="match status" value="1"/>
</dbReference>
<dbReference type="OrthoDB" id="9808002at2"/>
<dbReference type="Gene3D" id="3.90.1150.10">
    <property type="entry name" value="Aspartate Aminotransferase, domain 1"/>
    <property type="match status" value="1"/>
</dbReference>
<dbReference type="InterPro" id="IPR015424">
    <property type="entry name" value="PyrdxlP-dep_Trfase"/>
</dbReference>
<reference evidence="4" key="1">
    <citation type="submission" date="2016-11" db="EMBL/GenBank/DDBJ databases">
        <authorList>
            <person name="Shukria A."/>
            <person name="Stevens D.C."/>
        </authorList>
    </citation>
    <scope>NUCLEOTIDE SEQUENCE [LARGE SCALE GENOMIC DNA]</scope>
    <source>
        <strain evidence="4">Cbfe23</strain>
    </source>
</reference>
<proteinExistence type="predicted"/>
<dbReference type="PANTHER" id="PTHR43586:SF8">
    <property type="entry name" value="CYSTEINE DESULFURASE 1, CHLOROPLASTIC"/>
    <property type="match status" value="1"/>
</dbReference>
<dbReference type="AlphaFoldDB" id="A0A1L9B8G3"/>
<protein>
    <recommendedName>
        <fullName evidence="2">Aminotransferase class V domain-containing protein</fullName>
    </recommendedName>
</protein>
<dbReference type="PANTHER" id="PTHR43586">
    <property type="entry name" value="CYSTEINE DESULFURASE"/>
    <property type="match status" value="1"/>
</dbReference>
<evidence type="ECO:0000313" key="4">
    <source>
        <dbReference type="Proteomes" id="UP000182229"/>
    </source>
</evidence>
<dbReference type="EMBL" id="MPIN01000006">
    <property type="protein sequence ID" value="OJH38493.1"/>
    <property type="molecule type" value="Genomic_DNA"/>
</dbReference>
<organism evidence="3 4">
    <name type="scientific">Cystobacter ferrugineus</name>
    <dbReference type="NCBI Taxonomy" id="83449"/>
    <lineage>
        <taxon>Bacteria</taxon>
        <taxon>Pseudomonadati</taxon>
        <taxon>Myxococcota</taxon>
        <taxon>Myxococcia</taxon>
        <taxon>Myxococcales</taxon>
        <taxon>Cystobacterineae</taxon>
        <taxon>Archangiaceae</taxon>
        <taxon>Cystobacter</taxon>
    </lineage>
</organism>
<dbReference type="SUPFAM" id="SSF53383">
    <property type="entry name" value="PLP-dependent transferases"/>
    <property type="match status" value="1"/>
</dbReference>
<evidence type="ECO:0000256" key="1">
    <source>
        <dbReference type="ARBA" id="ARBA00022898"/>
    </source>
</evidence>
<feature type="domain" description="Aminotransferase class V" evidence="2">
    <location>
        <begin position="74"/>
        <end position="434"/>
    </location>
</feature>
<dbReference type="InterPro" id="IPR006311">
    <property type="entry name" value="TAT_signal"/>
</dbReference>
<reference evidence="3 4" key="2">
    <citation type="submission" date="2016-12" db="EMBL/GenBank/DDBJ databases">
        <title>Draft Genome Sequence of Cystobacter ferrugineus Strain Cbfe23.</title>
        <authorList>
            <person name="Akbar S."/>
            <person name="Dowd S.E."/>
            <person name="Stevens D.C."/>
        </authorList>
    </citation>
    <scope>NUCLEOTIDE SEQUENCE [LARGE SCALE GENOMIC DNA]</scope>
    <source>
        <strain evidence="3 4">Cbfe23</strain>
    </source>
</reference>
<dbReference type="InterPro" id="IPR015422">
    <property type="entry name" value="PyrdxlP-dep_Trfase_small"/>
</dbReference>
<sequence length="442" mass="48976">MDRRDFLRTGLALGGAALASTTNCATVDTAAPSPAPQAATTPPAPDSWEAFRAEFELTHDDIHLSHFLLPPHHRSVREAIELYRKALDANPLRALKQYSPTAEAEVSRAAAAYLDVKPEELALTDSTTMGLGLVYAGLRLREGEEILTSTQEHYATDQSLTLRAERTGAVVRRVPFYTDPEKLTEEAAVGGMMQAMTPRTRYVAVTWVYSVSGVKYPVRALADALAKVNADRSEEERILLCVDGVHGLGAEVETIPQLGCDFFISGCHKWMFGPRGTGFIWGRPSAWQRLVPTIPTFYSPAVRIWAKDDPPSALPPGPLVTPGGFHSFEHRWALNKAFELHQRMGRERVTARVHELNRYLKEELGKMPHVRVRTPLSDSLSAGITCFEVPALKPAEVVKRLEQKRIITTVSHYVTRYVRAAPGLLNSHEDVEALLREVRAMA</sequence>
<evidence type="ECO:0000259" key="2">
    <source>
        <dbReference type="Pfam" id="PF00266"/>
    </source>
</evidence>
<keyword evidence="4" id="KW-1185">Reference proteome</keyword>
<dbReference type="InterPro" id="IPR015421">
    <property type="entry name" value="PyrdxlP-dep_Trfase_major"/>
</dbReference>
<evidence type="ECO:0000313" key="3">
    <source>
        <dbReference type="EMBL" id="OJH38493.1"/>
    </source>
</evidence>
<dbReference type="Proteomes" id="UP000182229">
    <property type="component" value="Unassembled WGS sequence"/>
</dbReference>
<dbReference type="Gene3D" id="3.40.640.10">
    <property type="entry name" value="Type I PLP-dependent aspartate aminotransferase-like (Major domain)"/>
    <property type="match status" value="1"/>
</dbReference>
<dbReference type="RefSeq" id="WP_071900993.1">
    <property type="nucleotide sequence ID" value="NZ_MPIN01000006.1"/>
</dbReference>
<gene>
    <name evidence="3" type="ORF">BON30_24790</name>
</gene>
<name>A0A1L9B8G3_9BACT</name>
<comment type="caution">
    <text evidence="3">The sequence shown here is derived from an EMBL/GenBank/DDBJ whole genome shotgun (WGS) entry which is preliminary data.</text>
</comment>
<keyword evidence="1" id="KW-0663">Pyridoxal phosphate</keyword>
<dbReference type="STRING" id="83449.BON30_24790"/>
<dbReference type="InterPro" id="IPR000192">
    <property type="entry name" value="Aminotrans_V_dom"/>
</dbReference>
<dbReference type="PROSITE" id="PS51318">
    <property type="entry name" value="TAT"/>
    <property type="match status" value="1"/>
</dbReference>